<dbReference type="PANTHER" id="PTHR24029">
    <property type="entry name" value="UVRABC SYSTEM PROTEIN B"/>
    <property type="match status" value="1"/>
</dbReference>
<evidence type="ECO:0000259" key="3">
    <source>
        <dbReference type="Pfam" id="PF17757"/>
    </source>
</evidence>
<proteinExistence type="predicted"/>
<dbReference type="Proteomes" id="UP000230324">
    <property type="component" value="Unassembled WGS sequence"/>
</dbReference>
<dbReference type="GO" id="GO:0003677">
    <property type="term" value="F:DNA binding"/>
    <property type="evidence" value="ECO:0007669"/>
    <property type="project" value="InterPro"/>
</dbReference>
<feature type="non-terminal residue" evidence="4">
    <location>
        <position position="133"/>
    </location>
</feature>
<dbReference type="EMBL" id="PEUV01000007">
    <property type="protein sequence ID" value="PIV12845.1"/>
    <property type="molecule type" value="Genomic_DNA"/>
</dbReference>
<protein>
    <recommendedName>
        <fullName evidence="3">UvrB interaction domain-containing protein</fullName>
    </recommendedName>
</protein>
<dbReference type="AlphaFoldDB" id="A0A2M7BYT6"/>
<dbReference type="GO" id="GO:0005524">
    <property type="term" value="F:ATP binding"/>
    <property type="evidence" value="ECO:0007669"/>
    <property type="project" value="UniProtKB-KW"/>
</dbReference>
<name>A0A2M7BYT6_9BACT</name>
<dbReference type="InterPro" id="IPR004807">
    <property type="entry name" value="UvrB"/>
</dbReference>
<evidence type="ECO:0000313" key="5">
    <source>
        <dbReference type="Proteomes" id="UP000230324"/>
    </source>
</evidence>
<evidence type="ECO:0000256" key="2">
    <source>
        <dbReference type="ARBA" id="ARBA00022840"/>
    </source>
</evidence>
<dbReference type="Gene3D" id="3.30.2060.10">
    <property type="entry name" value="Penicillin-binding protein 1b domain"/>
    <property type="match status" value="1"/>
</dbReference>
<dbReference type="SUPFAM" id="SSF52540">
    <property type="entry name" value="P-loop containing nucleoside triphosphate hydrolases"/>
    <property type="match status" value="1"/>
</dbReference>
<dbReference type="InterPro" id="IPR041471">
    <property type="entry name" value="UvrB_inter"/>
</dbReference>
<comment type="caution">
    <text evidence="4">The sequence shown here is derived from an EMBL/GenBank/DDBJ whole genome shotgun (WGS) entry which is preliminary data.</text>
</comment>
<evidence type="ECO:0000256" key="1">
    <source>
        <dbReference type="ARBA" id="ARBA00022741"/>
    </source>
</evidence>
<sequence>MSSVGQVLIVSIIPYFLEKGNLWFEKDFKEILEIRKTQSWWEDNTLILEKNQVFNPYQLLRKLDEMGYEKVYQVSEPGEFAQRGGVIDIFPTSSGFAIRLEFIGNKIEEISKLPVEIKDEKLAKEILKKKLKS</sequence>
<organism evidence="4 5">
    <name type="scientific">Candidatus Nealsonbacteria bacterium CG03_land_8_20_14_0_80_36_12</name>
    <dbReference type="NCBI Taxonomy" id="1974701"/>
    <lineage>
        <taxon>Bacteria</taxon>
        <taxon>Candidatus Nealsoniibacteriota</taxon>
    </lineage>
</organism>
<gene>
    <name evidence="4" type="ORF">COS47_00410</name>
</gene>
<keyword evidence="2" id="KW-0067">ATP-binding</keyword>
<reference evidence="5" key="1">
    <citation type="submission" date="2017-09" db="EMBL/GenBank/DDBJ databases">
        <title>Depth-based differentiation of microbial function through sediment-hosted aquifers and enrichment of novel symbionts in the deep terrestrial subsurface.</title>
        <authorList>
            <person name="Probst A.J."/>
            <person name="Ladd B."/>
            <person name="Jarett J.K."/>
            <person name="Geller-Mcgrath D.E."/>
            <person name="Sieber C.M.K."/>
            <person name="Emerson J.B."/>
            <person name="Anantharaman K."/>
            <person name="Thomas B.C."/>
            <person name="Malmstrom R."/>
            <person name="Stieglmeier M."/>
            <person name="Klingl A."/>
            <person name="Woyke T."/>
            <person name="Ryan C.M."/>
            <person name="Banfield J.F."/>
        </authorList>
    </citation>
    <scope>NUCLEOTIDE SEQUENCE [LARGE SCALE GENOMIC DNA]</scope>
</reference>
<accession>A0A2M7BYT6</accession>
<feature type="domain" description="UvrB interaction" evidence="3">
    <location>
        <begin position="47"/>
        <end position="114"/>
    </location>
</feature>
<dbReference type="GO" id="GO:0006289">
    <property type="term" value="P:nucleotide-excision repair"/>
    <property type="evidence" value="ECO:0007669"/>
    <property type="project" value="InterPro"/>
</dbReference>
<dbReference type="Pfam" id="PF17757">
    <property type="entry name" value="UvrB_inter"/>
    <property type="match status" value="1"/>
</dbReference>
<dbReference type="GO" id="GO:0016887">
    <property type="term" value="F:ATP hydrolysis activity"/>
    <property type="evidence" value="ECO:0007669"/>
    <property type="project" value="InterPro"/>
</dbReference>
<dbReference type="InterPro" id="IPR027417">
    <property type="entry name" value="P-loop_NTPase"/>
</dbReference>
<keyword evidence="1" id="KW-0547">Nucleotide-binding</keyword>
<evidence type="ECO:0000313" key="4">
    <source>
        <dbReference type="EMBL" id="PIV12845.1"/>
    </source>
</evidence>
<dbReference type="GO" id="GO:0009380">
    <property type="term" value="C:excinuclease repair complex"/>
    <property type="evidence" value="ECO:0007669"/>
    <property type="project" value="InterPro"/>
</dbReference>
<dbReference type="PANTHER" id="PTHR24029:SF1">
    <property type="entry name" value="TRANSCRIPTION-REPAIR-COUPLING FACTOR"/>
    <property type="match status" value="1"/>
</dbReference>